<gene>
    <name evidence="2" type="ORF">FRACYDRAFT_246723</name>
</gene>
<accession>A0A1E7EXV1</accession>
<evidence type="ECO:0000313" key="2">
    <source>
        <dbReference type="EMBL" id="OEU10850.1"/>
    </source>
</evidence>
<reference evidence="2 3" key="1">
    <citation type="submission" date="2016-09" db="EMBL/GenBank/DDBJ databases">
        <title>Extensive genetic diversity and differential bi-allelic expression allows diatom success in the polar Southern Ocean.</title>
        <authorList>
            <consortium name="DOE Joint Genome Institute"/>
            <person name="Mock T."/>
            <person name="Otillar R.P."/>
            <person name="Strauss J."/>
            <person name="Dupont C."/>
            <person name="Frickenhaus S."/>
            <person name="Maumus F."/>
            <person name="Mcmullan M."/>
            <person name="Sanges R."/>
            <person name="Schmutz J."/>
            <person name="Toseland A."/>
            <person name="Valas R."/>
            <person name="Veluchamy A."/>
            <person name="Ward B.J."/>
            <person name="Allen A."/>
            <person name="Barry K."/>
            <person name="Falciatore A."/>
            <person name="Ferrante M."/>
            <person name="Fortunato A.E."/>
            <person name="Gloeckner G."/>
            <person name="Gruber A."/>
            <person name="Hipkin R."/>
            <person name="Janech M."/>
            <person name="Kroth P."/>
            <person name="Leese F."/>
            <person name="Lindquist E."/>
            <person name="Lyon B.R."/>
            <person name="Martin J."/>
            <person name="Mayer C."/>
            <person name="Parker M."/>
            <person name="Quesneville H."/>
            <person name="Raymond J."/>
            <person name="Uhlig C."/>
            <person name="Valentin K.U."/>
            <person name="Worden A.Z."/>
            <person name="Armbrust E.V."/>
            <person name="Bowler C."/>
            <person name="Green B."/>
            <person name="Moulton V."/>
            <person name="Van Oosterhout C."/>
            <person name="Grigoriev I."/>
        </authorList>
    </citation>
    <scope>NUCLEOTIDE SEQUENCE [LARGE SCALE GENOMIC DNA]</scope>
    <source>
        <strain evidence="2 3">CCMP1102</strain>
    </source>
</reference>
<dbReference type="InParanoid" id="A0A1E7EXV1"/>
<evidence type="ECO:0000313" key="3">
    <source>
        <dbReference type="Proteomes" id="UP000095751"/>
    </source>
</evidence>
<name>A0A1E7EXV1_9STRA</name>
<feature type="compositionally biased region" description="Low complexity" evidence="1">
    <location>
        <begin position="26"/>
        <end position="43"/>
    </location>
</feature>
<dbReference type="OrthoDB" id="46409at2759"/>
<dbReference type="Proteomes" id="UP000095751">
    <property type="component" value="Unassembled WGS sequence"/>
</dbReference>
<dbReference type="KEGG" id="fcy:FRACYDRAFT_246723"/>
<sequence>MSSRSSSLSSSILISRNLGQTAATSSLSLSSSSSSSSSLSSSTSDDDSESSSSSSSSKSITTVRNVVNWIQDESLDNIVSKDDAISICYELLNDKELINELEAFVTDNWDKIINKLLKKDGNDEKNGQEQKEQQKQTLAQLIGTKATKQLLNSIENIDLYSDSKTVNSFLESNAIQELFAQTLYDGIYEFFQTFDVFGNIISKLPVLGPIRNKIRDDLKKQLDITLGPSLRNFLKGYTSIAIGRASTFILSDTNKKQFNKANKRLIESIVNRPLSDLLEPLSSSNDSIVKLRVEFFDYLRQLSSSDDDTDTDIINDYITFIYDLVGNKSISSVGFDINRILDSSPTLESTSNQILQRIISEILLSKVQEGLIRLIDYFTGGTLSELLYVKISHLVTNVEQQIRHSIVASIPACHAGDRGSIPRDGVSHYWFSGKIQRCHRWAPSSILG</sequence>
<feature type="region of interest" description="Disordered" evidence="1">
    <location>
        <begin position="26"/>
        <end position="57"/>
    </location>
</feature>
<dbReference type="EMBL" id="KV784370">
    <property type="protein sequence ID" value="OEU10850.1"/>
    <property type="molecule type" value="Genomic_DNA"/>
</dbReference>
<dbReference type="AlphaFoldDB" id="A0A1E7EXV1"/>
<protein>
    <submittedName>
        <fullName evidence="2">Uncharacterized protein</fullName>
    </submittedName>
</protein>
<keyword evidence="3" id="KW-1185">Reference proteome</keyword>
<organism evidence="2 3">
    <name type="scientific">Fragilariopsis cylindrus CCMP1102</name>
    <dbReference type="NCBI Taxonomy" id="635003"/>
    <lineage>
        <taxon>Eukaryota</taxon>
        <taxon>Sar</taxon>
        <taxon>Stramenopiles</taxon>
        <taxon>Ochrophyta</taxon>
        <taxon>Bacillariophyta</taxon>
        <taxon>Bacillariophyceae</taxon>
        <taxon>Bacillariophycidae</taxon>
        <taxon>Bacillariales</taxon>
        <taxon>Bacillariaceae</taxon>
        <taxon>Fragilariopsis</taxon>
    </lineage>
</organism>
<proteinExistence type="predicted"/>
<evidence type="ECO:0000256" key="1">
    <source>
        <dbReference type="SAM" id="MobiDB-lite"/>
    </source>
</evidence>